<dbReference type="OrthoDB" id="9794429at2"/>
<sequence>MSGSTPEARVVRARIVTVSTRASAGVYDDTAGPAVEAVLAGAGITVLGTTVVPDGREGVSRAIIDACRDADVVITNGGTGMHPKDTTPEATRDVIDREVPGLAEAIRATSLAITPMAMLSRGIAGIRDRTLVVNVPGSPKGARESVEVVIGVLGHAVDQLAAGDH</sequence>
<dbReference type="InterPro" id="IPR001453">
    <property type="entry name" value="MoaB/Mog_dom"/>
</dbReference>
<feature type="domain" description="MoaB/Mog" evidence="3">
    <location>
        <begin position="14"/>
        <end position="156"/>
    </location>
</feature>
<evidence type="ECO:0000259" key="3">
    <source>
        <dbReference type="SMART" id="SM00852"/>
    </source>
</evidence>
<proteinExistence type="predicted"/>
<evidence type="ECO:0000256" key="1">
    <source>
        <dbReference type="ARBA" id="ARBA00005046"/>
    </source>
</evidence>
<dbReference type="KEGG" id="euz:DVS28_a3987"/>
<dbReference type="AlphaFoldDB" id="A0A346Y2F9"/>
<evidence type="ECO:0000256" key="2">
    <source>
        <dbReference type="ARBA" id="ARBA00023150"/>
    </source>
</evidence>
<name>A0A346Y2F9_9ACTN</name>
<accession>A0A346Y2F9</accession>
<dbReference type="SMART" id="SM00852">
    <property type="entry name" value="MoCF_biosynth"/>
    <property type="match status" value="1"/>
</dbReference>
<dbReference type="UniPathway" id="UPA00344"/>
<reference evidence="4 5" key="1">
    <citation type="submission" date="2018-09" db="EMBL/GenBank/DDBJ databases">
        <title>Complete genome sequence of Euzebya sp. DY32-46 isolated from seawater of Pacific Ocean.</title>
        <authorList>
            <person name="Xu L."/>
            <person name="Wu Y.-H."/>
            <person name="Xu X.-W."/>
        </authorList>
    </citation>
    <scope>NUCLEOTIDE SEQUENCE [LARGE SCALE GENOMIC DNA]</scope>
    <source>
        <strain evidence="4 5">DY32-46</strain>
    </source>
</reference>
<dbReference type="Pfam" id="PF00994">
    <property type="entry name" value="MoCF_biosynth"/>
    <property type="match status" value="1"/>
</dbReference>
<dbReference type="RefSeq" id="WP_114592971.1">
    <property type="nucleotide sequence ID" value="NZ_CAXIBR010000005.1"/>
</dbReference>
<dbReference type="InterPro" id="IPR008284">
    <property type="entry name" value="MoCF_biosynth_CS"/>
</dbReference>
<dbReference type="PROSITE" id="PS01078">
    <property type="entry name" value="MOCF_BIOSYNTHESIS_1"/>
    <property type="match status" value="1"/>
</dbReference>
<keyword evidence="2" id="KW-0501">Molybdenum cofactor biosynthesis</keyword>
<comment type="pathway">
    <text evidence="1">Cofactor biosynthesis; molybdopterin biosynthesis.</text>
</comment>
<gene>
    <name evidence="4" type="ORF">DVS28_a3987</name>
</gene>
<keyword evidence="5" id="KW-1185">Reference proteome</keyword>
<dbReference type="EMBL" id="CP031165">
    <property type="protein sequence ID" value="AXV08656.1"/>
    <property type="molecule type" value="Genomic_DNA"/>
</dbReference>
<organism evidence="4 5">
    <name type="scientific">Euzebya pacifica</name>
    <dbReference type="NCBI Taxonomy" id="1608957"/>
    <lineage>
        <taxon>Bacteria</taxon>
        <taxon>Bacillati</taxon>
        <taxon>Actinomycetota</taxon>
        <taxon>Nitriliruptoria</taxon>
        <taxon>Euzebyales</taxon>
    </lineage>
</organism>
<dbReference type="GO" id="GO:0006777">
    <property type="term" value="P:Mo-molybdopterin cofactor biosynthetic process"/>
    <property type="evidence" value="ECO:0007669"/>
    <property type="project" value="UniProtKB-KW"/>
</dbReference>
<dbReference type="NCBIfam" id="TIGR00177">
    <property type="entry name" value="molyb_syn"/>
    <property type="match status" value="1"/>
</dbReference>
<dbReference type="PANTHER" id="PTHR43764">
    <property type="entry name" value="MOLYBDENUM COFACTOR BIOSYNTHESIS"/>
    <property type="match status" value="1"/>
</dbReference>
<protein>
    <submittedName>
        <fullName evidence="4">Molybdenum cofactor biosynthesis protein MoaB</fullName>
    </submittedName>
</protein>
<dbReference type="SUPFAM" id="SSF53218">
    <property type="entry name" value="Molybdenum cofactor biosynthesis proteins"/>
    <property type="match status" value="1"/>
</dbReference>
<evidence type="ECO:0000313" key="4">
    <source>
        <dbReference type="EMBL" id="AXV08656.1"/>
    </source>
</evidence>
<dbReference type="Gene3D" id="3.40.980.10">
    <property type="entry name" value="MoaB/Mog-like domain"/>
    <property type="match status" value="1"/>
</dbReference>
<dbReference type="InterPro" id="IPR051920">
    <property type="entry name" value="MPT_Adenylyltrnsfr/MoaC-Rel"/>
</dbReference>
<dbReference type="CDD" id="cd00886">
    <property type="entry name" value="MogA_MoaB"/>
    <property type="match status" value="1"/>
</dbReference>
<evidence type="ECO:0000313" key="5">
    <source>
        <dbReference type="Proteomes" id="UP000264006"/>
    </source>
</evidence>
<dbReference type="Proteomes" id="UP000264006">
    <property type="component" value="Chromosome"/>
</dbReference>
<dbReference type="InterPro" id="IPR036425">
    <property type="entry name" value="MoaB/Mog-like_dom_sf"/>
</dbReference>
<dbReference type="PANTHER" id="PTHR43764:SF1">
    <property type="entry name" value="MOLYBDOPTERIN MOLYBDOTRANSFERASE"/>
    <property type="match status" value="1"/>
</dbReference>